<dbReference type="GO" id="GO:0000160">
    <property type="term" value="P:phosphorelay signal transduction system"/>
    <property type="evidence" value="ECO:0007669"/>
    <property type="project" value="InterPro"/>
</dbReference>
<comment type="similarity">
    <text evidence="1">Belongs to the AfsR/DnrI/RedD regulatory family.</text>
</comment>
<dbReference type="KEGG" id="aef:GEV26_13815"/>
<proteinExistence type="inferred from homology"/>
<sequence>MHGSESSPKVIGSLVHGPRKFASKRNALSRSRRQAPGRAGDCAEPGVLRSLPLPAAKRHPRGDDCLAHGSSSRHFTCVAAVQTMMDRRRQGSVKPGRTSSGDRALSHDLDKVLVSPTPQNCGRTLEKSQLKDMPRTQGTSRRRSQLTAREARARASRSEVRHMHDRIEIRMFGRLFVRRSNGEVVEADEWSTGKTTDLLRLLALNNNRAVSPQSIIDKLWPDVAEDKARASLRTAVSRVRHVLDEPCIERHLGGLVLRNAWVDVTAFQAATHDLSAALHAGDHARVVSLAREAEALYVADFRAHDDKSFWATQTRDSLLLSRQSVLADAGESALKLQWMRDAIDFSTLAVAEDPCFERPHRTLMQAHSALGETELALRAFEHLRVCLLQELGADPSPQTRALHIQMLSCETPPEFTRRPFIGRRAQVTSLAADLRSAIASDGCDVICLTGPSRSGRKALLDAAVAQVEHAHLRHLIEDGRRSSAAERLARLASDRRSDITVWGPSNHDAVSDVELLRTFLAGLDPRLPRVIAVIASEEAGELLAQQLGGGAVTVHRQTVGPLSDADLLALATVTLSAPPSPRLLEELRDQSGCLAGKAVAILREWIASGWIISTMSGVDLYNGANAYTGGFPVGDYFRTMLEQLSVAETELCQLLAVLDRPASGDALTDIVAADIDRPAHVHDLQSSLDELADLGILRVSPCGYEMRNRALRDAFEHRLRPAVKARLLRQVRTAVPHEIAAEA</sequence>
<feature type="compositionally biased region" description="Basic and acidic residues" evidence="6">
    <location>
        <begin position="149"/>
        <end position="159"/>
    </location>
</feature>
<accession>A0A5Q2MP88</accession>
<name>A0A5Q2MP88_9ACTN</name>
<dbReference type="InterPro" id="IPR051677">
    <property type="entry name" value="AfsR-DnrI-RedD_regulator"/>
</dbReference>
<reference evidence="8 9" key="1">
    <citation type="submission" date="2019-11" db="EMBL/GenBank/DDBJ databases">
        <authorList>
            <person name="Li J."/>
        </authorList>
    </citation>
    <scope>NUCLEOTIDE SEQUENCE [LARGE SCALE GENOMIC DNA]</scope>
    <source>
        <strain evidence="8 9">MF47</strain>
    </source>
</reference>
<feature type="region of interest" description="Disordered" evidence="6">
    <location>
        <begin position="86"/>
        <end position="159"/>
    </location>
</feature>
<protein>
    <recommendedName>
        <fullName evidence="7">OmpR/PhoB-type domain-containing protein</fullName>
    </recommendedName>
</protein>
<dbReference type="InterPro" id="IPR011990">
    <property type="entry name" value="TPR-like_helical_dom_sf"/>
</dbReference>
<evidence type="ECO:0000256" key="2">
    <source>
        <dbReference type="ARBA" id="ARBA00023015"/>
    </source>
</evidence>
<evidence type="ECO:0000256" key="1">
    <source>
        <dbReference type="ARBA" id="ARBA00005820"/>
    </source>
</evidence>
<feature type="DNA-binding region" description="OmpR/PhoB-type" evidence="5">
    <location>
        <begin position="158"/>
        <end position="259"/>
    </location>
</feature>
<evidence type="ECO:0000256" key="4">
    <source>
        <dbReference type="ARBA" id="ARBA00023163"/>
    </source>
</evidence>
<dbReference type="Pfam" id="PF03704">
    <property type="entry name" value="BTAD"/>
    <property type="match status" value="1"/>
</dbReference>
<dbReference type="GO" id="GO:0003677">
    <property type="term" value="F:DNA binding"/>
    <property type="evidence" value="ECO:0007669"/>
    <property type="project" value="UniProtKB-UniRule"/>
</dbReference>
<dbReference type="GO" id="GO:0006355">
    <property type="term" value="P:regulation of DNA-templated transcription"/>
    <property type="evidence" value="ECO:0007669"/>
    <property type="project" value="InterPro"/>
</dbReference>
<dbReference type="SUPFAM" id="SSF48452">
    <property type="entry name" value="TPR-like"/>
    <property type="match status" value="1"/>
</dbReference>
<dbReference type="SUPFAM" id="SSF46894">
    <property type="entry name" value="C-terminal effector domain of the bipartite response regulators"/>
    <property type="match status" value="1"/>
</dbReference>
<gene>
    <name evidence="8" type="ORF">GEV26_13815</name>
</gene>
<dbReference type="PANTHER" id="PTHR35807:SF1">
    <property type="entry name" value="TRANSCRIPTIONAL REGULATOR REDD"/>
    <property type="match status" value="1"/>
</dbReference>
<evidence type="ECO:0000256" key="5">
    <source>
        <dbReference type="PROSITE-ProRule" id="PRU01091"/>
    </source>
</evidence>
<dbReference type="Gene3D" id="1.25.40.10">
    <property type="entry name" value="Tetratricopeptide repeat domain"/>
    <property type="match status" value="1"/>
</dbReference>
<feature type="domain" description="OmpR/PhoB-type" evidence="7">
    <location>
        <begin position="158"/>
        <end position="259"/>
    </location>
</feature>
<dbReference type="InterPro" id="IPR036388">
    <property type="entry name" value="WH-like_DNA-bd_sf"/>
</dbReference>
<keyword evidence="4" id="KW-0804">Transcription</keyword>
<dbReference type="Pfam" id="PF00486">
    <property type="entry name" value="Trans_reg_C"/>
    <property type="match status" value="1"/>
</dbReference>
<keyword evidence="9" id="KW-1185">Reference proteome</keyword>
<keyword evidence="3 5" id="KW-0238">DNA-binding</keyword>
<keyword evidence="2" id="KW-0805">Transcription regulation</keyword>
<evidence type="ECO:0000259" key="7">
    <source>
        <dbReference type="PROSITE" id="PS51755"/>
    </source>
</evidence>
<dbReference type="PROSITE" id="PS51755">
    <property type="entry name" value="OMPR_PHOB"/>
    <property type="match status" value="1"/>
</dbReference>
<evidence type="ECO:0000256" key="3">
    <source>
        <dbReference type="ARBA" id="ARBA00023125"/>
    </source>
</evidence>
<dbReference type="Proteomes" id="UP000392064">
    <property type="component" value="Chromosome"/>
</dbReference>
<dbReference type="SMART" id="SM00862">
    <property type="entry name" value="Trans_reg_C"/>
    <property type="match status" value="1"/>
</dbReference>
<dbReference type="SMART" id="SM01043">
    <property type="entry name" value="BTAD"/>
    <property type="match status" value="1"/>
</dbReference>
<dbReference type="Gene3D" id="1.10.10.10">
    <property type="entry name" value="Winged helix-like DNA-binding domain superfamily/Winged helix DNA-binding domain"/>
    <property type="match status" value="1"/>
</dbReference>
<evidence type="ECO:0000313" key="9">
    <source>
        <dbReference type="Proteomes" id="UP000392064"/>
    </source>
</evidence>
<dbReference type="AlphaFoldDB" id="A0A5Q2MP88"/>
<dbReference type="PANTHER" id="PTHR35807">
    <property type="entry name" value="TRANSCRIPTIONAL REGULATOR REDD-RELATED"/>
    <property type="match status" value="1"/>
</dbReference>
<dbReference type="InterPro" id="IPR005158">
    <property type="entry name" value="BTAD"/>
</dbReference>
<dbReference type="InterPro" id="IPR001867">
    <property type="entry name" value="OmpR/PhoB-type_DNA-bd"/>
</dbReference>
<organism evidence="8 9">
    <name type="scientific">Aeromicrobium yanjiei</name>
    <dbReference type="NCBI Taxonomy" id="2662028"/>
    <lineage>
        <taxon>Bacteria</taxon>
        <taxon>Bacillati</taxon>
        <taxon>Actinomycetota</taxon>
        <taxon>Actinomycetes</taxon>
        <taxon>Propionibacteriales</taxon>
        <taxon>Nocardioidaceae</taxon>
        <taxon>Aeromicrobium</taxon>
    </lineage>
</organism>
<evidence type="ECO:0000313" key="8">
    <source>
        <dbReference type="EMBL" id="QGG42365.1"/>
    </source>
</evidence>
<dbReference type="EMBL" id="CP045737">
    <property type="protein sequence ID" value="QGG42365.1"/>
    <property type="molecule type" value="Genomic_DNA"/>
</dbReference>
<feature type="compositionally biased region" description="Basic and acidic residues" evidence="6">
    <location>
        <begin position="124"/>
        <end position="134"/>
    </location>
</feature>
<feature type="region of interest" description="Disordered" evidence="6">
    <location>
        <begin position="1"/>
        <end position="46"/>
    </location>
</feature>
<evidence type="ECO:0000256" key="6">
    <source>
        <dbReference type="SAM" id="MobiDB-lite"/>
    </source>
</evidence>
<dbReference type="InterPro" id="IPR016032">
    <property type="entry name" value="Sig_transdc_resp-reg_C-effctor"/>
</dbReference>